<dbReference type="Pfam" id="PF03212">
    <property type="entry name" value="Pertactin"/>
    <property type="match status" value="1"/>
</dbReference>
<dbReference type="GO" id="GO:0019867">
    <property type="term" value="C:outer membrane"/>
    <property type="evidence" value="ECO:0007669"/>
    <property type="project" value="InterPro"/>
</dbReference>
<dbReference type="NCBIfam" id="TIGR01414">
    <property type="entry name" value="autotrans_barl"/>
    <property type="match status" value="1"/>
</dbReference>
<dbReference type="InterPro" id="IPR004899">
    <property type="entry name" value="Pertactin_central"/>
</dbReference>
<protein>
    <submittedName>
        <fullName evidence="2">Autotransporter outer membrane beta-barrel domain-containing protein</fullName>
    </submittedName>
</protein>
<reference evidence="3" key="1">
    <citation type="submission" date="2018-06" db="EMBL/GenBank/DDBJ databases">
        <title>Complete genome of Pseudomonas insecticola strain QZS01.</title>
        <authorList>
            <person name="Wang J."/>
            <person name="Su Q."/>
        </authorList>
    </citation>
    <scope>NUCLEOTIDE SEQUENCE [LARGE SCALE GENOMIC DNA]</scope>
    <source>
        <strain evidence="3">QZS01</strain>
    </source>
</reference>
<feature type="domain" description="Pertactin central region" evidence="1">
    <location>
        <begin position="3"/>
        <end position="61"/>
    </location>
</feature>
<evidence type="ECO:0000313" key="2">
    <source>
        <dbReference type="EMBL" id="AZS51055.1"/>
    </source>
</evidence>
<dbReference type="KEGG" id="emo:DM558_09840"/>
<proteinExistence type="predicted"/>
<dbReference type="RefSeq" id="WP_127164868.1">
    <property type="nucleotide sequence ID" value="NZ_CP029822.1"/>
</dbReference>
<gene>
    <name evidence="2" type="ORF">DM558_09840</name>
</gene>
<name>A0A3Q9JJK7_9GAMM</name>
<evidence type="ECO:0000313" key="3">
    <source>
        <dbReference type="Proteomes" id="UP000273143"/>
    </source>
</evidence>
<dbReference type="InterPro" id="IPR006315">
    <property type="entry name" value="OM_autotransptr_brl_dom"/>
</dbReference>
<organism evidence="2 3">
    <name type="scientific">Entomomonas moraniae</name>
    <dbReference type="NCBI Taxonomy" id="2213226"/>
    <lineage>
        <taxon>Bacteria</taxon>
        <taxon>Pseudomonadati</taxon>
        <taxon>Pseudomonadota</taxon>
        <taxon>Gammaproteobacteria</taxon>
        <taxon>Pseudomonadales</taxon>
        <taxon>Pseudomonadaceae</taxon>
        <taxon>Entomomonas</taxon>
    </lineage>
</organism>
<dbReference type="InterPro" id="IPR012332">
    <property type="entry name" value="Autotransporter_pectin_lyase_C"/>
</dbReference>
<dbReference type="EMBL" id="CP029822">
    <property type="protein sequence ID" value="AZS51055.1"/>
    <property type="molecule type" value="Genomic_DNA"/>
</dbReference>
<sequence>MNKLSITNNGFANTQGNEVLQVVSTTSGNDGNFTLVSVVEAGGYQYGLRQSTIPLKNGWELFGTGKTSTTAKAAVNSYFNVAYLFPLLITKHYYNVWEN</sequence>
<dbReference type="Gene3D" id="2.160.20.20">
    <property type="match status" value="1"/>
</dbReference>
<dbReference type="Proteomes" id="UP000273143">
    <property type="component" value="Chromosome"/>
</dbReference>
<dbReference type="AlphaFoldDB" id="A0A3Q9JJK7"/>
<accession>A0A3Q9JJK7</accession>
<evidence type="ECO:0000259" key="1">
    <source>
        <dbReference type="Pfam" id="PF03212"/>
    </source>
</evidence>
<keyword evidence="3" id="KW-1185">Reference proteome</keyword>